<dbReference type="GO" id="GO:0046872">
    <property type="term" value="F:metal ion binding"/>
    <property type="evidence" value="ECO:0007669"/>
    <property type="project" value="UniProtKB-KW"/>
</dbReference>
<dbReference type="AlphaFoldDB" id="A0A2U1MXT9"/>
<dbReference type="InterPro" id="IPR027443">
    <property type="entry name" value="IPNS-like_sf"/>
</dbReference>
<evidence type="ECO:0000256" key="1">
    <source>
        <dbReference type="ARBA" id="ARBA00022723"/>
    </source>
</evidence>
<evidence type="ECO:0000313" key="7">
    <source>
        <dbReference type="Proteomes" id="UP000245207"/>
    </source>
</evidence>
<accession>A0A2U1MXT9</accession>
<feature type="compositionally biased region" description="Polar residues" evidence="4">
    <location>
        <begin position="1"/>
        <end position="12"/>
    </location>
</feature>
<feature type="region of interest" description="Disordered" evidence="4">
    <location>
        <begin position="1"/>
        <end position="34"/>
    </location>
</feature>
<dbReference type="PANTHER" id="PTHR47990">
    <property type="entry name" value="2-OXOGLUTARATE (2OG) AND FE(II)-DEPENDENT OXYGENASE SUPERFAMILY PROTEIN-RELATED"/>
    <property type="match status" value="1"/>
</dbReference>
<dbReference type="EMBL" id="PKPP01004105">
    <property type="protein sequence ID" value="PWA66083.1"/>
    <property type="molecule type" value="Genomic_DNA"/>
</dbReference>
<dbReference type="InterPro" id="IPR005123">
    <property type="entry name" value="Oxoglu/Fe-dep_dioxygenase_dom"/>
</dbReference>
<dbReference type="OrthoDB" id="288590at2759"/>
<dbReference type="Pfam" id="PF14226">
    <property type="entry name" value="DIOX_N"/>
    <property type="match status" value="1"/>
</dbReference>
<gene>
    <name evidence="6" type="ORF">CTI12_AA330800</name>
</gene>
<evidence type="ECO:0000313" key="6">
    <source>
        <dbReference type="EMBL" id="PWA66083.1"/>
    </source>
</evidence>
<dbReference type="PROSITE" id="PS51471">
    <property type="entry name" value="FE2OG_OXY"/>
    <property type="match status" value="1"/>
</dbReference>
<dbReference type="Proteomes" id="UP000245207">
    <property type="component" value="Unassembled WGS sequence"/>
</dbReference>
<sequence length="356" mass="40925">MENPSHSQTTPLSYPPCFRPNSPQLSHQTNTPHDQTLELENDPLPVIDFQHIDLMKLEEACMDWGIFRLVNHDIPLTLMSKVHEHVYNVFDIGFETKQKMFESIPASVLSYFWGTPALTPSGVALYKDGDKQSDQGTISYNWVEGLNYPLSQGSLDFCLDQYPMVRDMRTLLEEYGVHQERIAKSIFGAMSQKLSICEENEGYLSPSTGILRVYRYPISFFDKSTKVWGMEAHTDSSVVTILNQYEVAGLQVLSPKDEWIDAKPIPNTLVVHLGDMMQAISDDKYKSVKHRVMVNRERERISMGYFVFPDNDCVIRSSNYKPFTYLDFRSQVQDDIKNLGVKVGLSRFKLNKDFYI</sequence>
<dbReference type="GO" id="GO:0016705">
    <property type="term" value="F:oxidoreductase activity, acting on paired donors, with incorporation or reduction of molecular oxygen"/>
    <property type="evidence" value="ECO:0007669"/>
    <property type="project" value="UniProtKB-ARBA"/>
</dbReference>
<keyword evidence="2 3" id="KW-0408">Iron</keyword>
<comment type="caution">
    <text evidence="6">The sequence shown here is derived from an EMBL/GenBank/DDBJ whole genome shotgun (WGS) entry which is preliminary data.</text>
</comment>
<dbReference type="Pfam" id="PF03171">
    <property type="entry name" value="2OG-FeII_Oxy"/>
    <property type="match status" value="1"/>
</dbReference>
<proteinExistence type="inferred from homology"/>
<evidence type="ECO:0000256" key="4">
    <source>
        <dbReference type="SAM" id="MobiDB-lite"/>
    </source>
</evidence>
<dbReference type="PRINTS" id="PR00682">
    <property type="entry name" value="IPNSYNTHASE"/>
</dbReference>
<dbReference type="InterPro" id="IPR050231">
    <property type="entry name" value="Iron_ascorbate_oxido_reductase"/>
</dbReference>
<feature type="compositionally biased region" description="Polar residues" evidence="4">
    <location>
        <begin position="21"/>
        <end position="34"/>
    </location>
</feature>
<evidence type="ECO:0000256" key="2">
    <source>
        <dbReference type="ARBA" id="ARBA00023004"/>
    </source>
</evidence>
<organism evidence="6 7">
    <name type="scientific">Artemisia annua</name>
    <name type="common">Sweet wormwood</name>
    <dbReference type="NCBI Taxonomy" id="35608"/>
    <lineage>
        <taxon>Eukaryota</taxon>
        <taxon>Viridiplantae</taxon>
        <taxon>Streptophyta</taxon>
        <taxon>Embryophyta</taxon>
        <taxon>Tracheophyta</taxon>
        <taxon>Spermatophyta</taxon>
        <taxon>Magnoliopsida</taxon>
        <taxon>eudicotyledons</taxon>
        <taxon>Gunneridae</taxon>
        <taxon>Pentapetalae</taxon>
        <taxon>asterids</taxon>
        <taxon>campanulids</taxon>
        <taxon>Asterales</taxon>
        <taxon>Asteraceae</taxon>
        <taxon>Asteroideae</taxon>
        <taxon>Anthemideae</taxon>
        <taxon>Artemisiinae</taxon>
        <taxon>Artemisia</taxon>
    </lineage>
</organism>
<evidence type="ECO:0000256" key="3">
    <source>
        <dbReference type="RuleBase" id="RU003682"/>
    </source>
</evidence>
<keyword evidence="3" id="KW-0560">Oxidoreductase</keyword>
<dbReference type="InterPro" id="IPR044861">
    <property type="entry name" value="IPNS-like_FE2OG_OXY"/>
</dbReference>
<comment type="similarity">
    <text evidence="3">Belongs to the iron/ascorbate-dependent oxidoreductase family.</text>
</comment>
<keyword evidence="7" id="KW-1185">Reference proteome</keyword>
<keyword evidence="1 3" id="KW-0479">Metal-binding</keyword>
<dbReference type="InterPro" id="IPR026992">
    <property type="entry name" value="DIOX_N"/>
</dbReference>
<protein>
    <submittedName>
        <fullName evidence="6">Gibberellin 2-oxidase</fullName>
    </submittedName>
</protein>
<name>A0A2U1MXT9_ARTAN</name>
<reference evidence="6 7" key="1">
    <citation type="journal article" date="2018" name="Mol. Plant">
        <title>The genome of Artemisia annua provides insight into the evolution of Asteraceae family and artemisinin biosynthesis.</title>
        <authorList>
            <person name="Shen Q."/>
            <person name="Zhang L."/>
            <person name="Liao Z."/>
            <person name="Wang S."/>
            <person name="Yan T."/>
            <person name="Shi P."/>
            <person name="Liu M."/>
            <person name="Fu X."/>
            <person name="Pan Q."/>
            <person name="Wang Y."/>
            <person name="Lv Z."/>
            <person name="Lu X."/>
            <person name="Zhang F."/>
            <person name="Jiang W."/>
            <person name="Ma Y."/>
            <person name="Chen M."/>
            <person name="Hao X."/>
            <person name="Li L."/>
            <person name="Tang Y."/>
            <person name="Lv G."/>
            <person name="Zhou Y."/>
            <person name="Sun X."/>
            <person name="Brodelius P.E."/>
            <person name="Rose J.K.C."/>
            <person name="Tang K."/>
        </authorList>
    </citation>
    <scope>NUCLEOTIDE SEQUENCE [LARGE SCALE GENOMIC DNA]</scope>
    <source>
        <strain evidence="7">cv. Huhao1</strain>
        <tissue evidence="6">Leaf</tissue>
    </source>
</reference>
<feature type="domain" description="Fe2OG dioxygenase" evidence="5">
    <location>
        <begin position="206"/>
        <end position="309"/>
    </location>
</feature>
<dbReference type="SUPFAM" id="SSF51197">
    <property type="entry name" value="Clavaminate synthase-like"/>
    <property type="match status" value="1"/>
</dbReference>
<dbReference type="STRING" id="35608.A0A2U1MXT9"/>
<dbReference type="Gene3D" id="2.60.120.330">
    <property type="entry name" value="B-lactam Antibiotic, Isopenicillin N Synthase, Chain"/>
    <property type="match status" value="1"/>
</dbReference>
<evidence type="ECO:0000259" key="5">
    <source>
        <dbReference type="PROSITE" id="PS51471"/>
    </source>
</evidence>